<dbReference type="RefSeq" id="WP_319700266.1">
    <property type="nucleotide sequence ID" value="NZ_JARAWN010000743.1"/>
</dbReference>
<dbReference type="Proteomes" id="UP001273589">
    <property type="component" value="Unassembled WGS sequence"/>
</dbReference>
<dbReference type="Pfam" id="PF00482">
    <property type="entry name" value="T2SSF"/>
    <property type="match status" value="1"/>
</dbReference>
<sequence>MSGEVVHRLGMVTCALAGLWWLARSLDTARRGRRLRARLAAVLALAAEPPRRNMVSRDVVRRWLPVAGAVCAAWVLVGGLPGLLLGPAAGVGAWLWLRRARRAGGDPAKAYDAAEAARQLPLAADLLAACITAGASPVVAAQAVGEALGGPVGERLAKGAAEARLGGEPAEAWRGLAALPGAGALARLLERADESGVPAASPVARLAAEARAEWGRSATERARRAAVMVTAPVGLCFLPAFIALGVLPVVIGLADGLLGGGG</sequence>
<dbReference type="GO" id="GO:0005886">
    <property type="term" value="C:plasma membrane"/>
    <property type="evidence" value="ECO:0007669"/>
    <property type="project" value="UniProtKB-SubCell"/>
</dbReference>
<feature type="domain" description="Type II secretion system protein GspF" evidence="7">
    <location>
        <begin position="124"/>
        <end position="245"/>
    </location>
</feature>
<keyword evidence="4 6" id="KW-1133">Transmembrane helix</keyword>
<evidence type="ECO:0000256" key="2">
    <source>
        <dbReference type="ARBA" id="ARBA00022475"/>
    </source>
</evidence>
<proteinExistence type="predicted"/>
<protein>
    <submittedName>
        <fullName evidence="8">Type II secretion system F family protein</fullName>
    </submittedName>
</protein>
<dbReference type="PANTHER" id="PTHR35007:SF3">
    <property type="entry name" value="POSSIBLE CONSERVED ALANINE RICH MEMBRANE PROTEIN"/>
    <property type="match status" value="1"/>
</dbReference>
<evidence type="ECO:0000256" key="4">
    <source>
        <dbReference type="ARBA" id="ARBA00022989"/>
    </source>
</evidence>
<organism evidence="8 9">
    <name type="scientific">Streptomyces europaeiscabiei</name>
    <dbReference type="NCBI Taxonomy" id="146819"/>
    <lineage>
        <taxon>Bacteria</taxon>
        <taxon>Bacillati</taxon>
        <taxon>Actinomycetota</taxon>
        <taxon>Actinomycetes</taxon>
        <taxon>Kitasatosporales</taxon>
        <taxon>Streptomycetaceae</taxon>
        <taxon>Streptomyces</taxon>
    </lineage>
</organism>
<gene>
    <name evidence="8" type="ORF">PV367_45955</name>
</gene>
<keyword evidence="2" id="KW-1003">Cell membrane</keyword>
<accession>A0AAJ2Q0Z1</accession>
<comment type="caution">
    <text evidence="8">The sequence shown here is derived from an EMBL/GenBank/DDBJ whole genome shotgun (WGS) entry which is preliminary data.</text>
</comment>
<keyword evidence="3 6" id="KW-0812">Transmembrane</keyword>
<evidence type="ECO:0000256" key="5">
    <source>
        <dbReference type="ARBA" id="ARBA00023136"/>
    </source>
</evidence>
<evidence type="ECO:0000313" key="9">
    <source>
        <dbReference type="Proteomes" id="UP001273589"/>
    </source>
</evidence>
<keyword evidence="5 6" id="KW-0472">Membrane</keyword>
<comment type="subcellular location">
    <subcellularLocation>
        <location evidence="1">Cell membrane</location>
        <topology evidence="1">Multi-pass membrane protein</topology>
    </subcellularLocation>
</comment>
<reference evidence="8" key="1">
    <citation type="journal article" date="2023" name="Microb. Genom.">
        <title>Mesoterricola silvestris gen. nov., sp. nov., Mesoterricola sediminis sp. nov., Geothrix oryzae sp. nov., Geothrix edaphica sp. nov., Geothrix rubra sp. nov., and Geothrix limicola sp. nov., six novel members of Acidobacteriota isolated from soils.</title>
        <authorList>
            <person name="Weisberg A.J."/>
            <person name="Pearce E."/>
            <person name="Kramer C.G."/>
            <person name="Chang J.H."/>
            <person name="Clarke C.R."/>
        </authorList>
    </citation>
    <scope>NUCLEOTIDE SEQUENCE</scope>
    <source>
        <strain evidence="8">ND06-05F</strain>
    </source>
</reference>
<dbReference type="InterPro" id="IPR018076">
    <property type="entry name" value="T2SS_GspF_dom"/>
</dbReference>
<feature type="transmembrane region" description="Helical" evidence="6">
    <location>
        <begin position="6"/>
        <end position="23"/>
    </location>
</feature>
<dbReference type="PANTHER" id="PTHR35007">
    <property type="entry name" value="INTEGRAL MEMBRANE PROTEIN-RELATED"/>
    <property type="match status" value="1"/>
</dbReference>
<evidence type="ECO:0000313" key="8">
    <source>
        <dbReference type="EMBL" id="MDX3136977.1"/>
    </source>
</evidence>
<evidence type="ECO:0000256" key="6">
    <source>
        <dbReference type="SAM" id="Phobius"/>
    </source>
</evidence>
<evidence type="ECO:0000256" key="3">
    <source>
        <dbReference type="ARBA" id="ARBA00022692"/>
    </source>
</evidence>
<feature type="transmembrane region" description="Helical" evidence="6">
    <location>
        <begin position="225"/>
        <end position="254"/>
    </location>
</feature>
<evidence type="ECO:0000259" key="7">
    <source>
        <dbReference type="Pfam" id="PF00482"/>
    </source>
</evidence>
<evidence type="ECO:0000256" key="1">
    <source>
        <dbReference type="ARBA" id="ARBA00004651"/>
    </source>
</evidence>
<dbReference type="EMBL" id="JARAWN010000743">
    <property type="protein sequence ID" value="MDX3136977.1"/>
    <property type="molecule type" value="Genomic_DNA"/>
</dbReference>
<name>A0AAJ2Q0Z1_9ACTN</name>
<feature type="transmembrane region" description="Helical" evidence="6">
    <location>
        <begin position="63"/>
        <end position="96"/>
    </location>
</feature>
<dbReference type="AlphaFoldDB" id="A0AAJ2Q0Z1"/>